<accession>A0ACD1A6B0</accession>
<dbReference type="Proteomes" id="UP000594014">
    <property type="component" value="Chromosome"/>
</dbReference>
<keyword evidence="2" id="KW-1185">Reference proteome</keyword>
<protein>
    <submittedName>
        <fullName evidence="1">4Fe-4S dicluster domain-containing protein</fullName>
    </submittedName>
</protein>
<reference evidence="1" key="1">
    <citation type="submission" date="2019-08" db="EMBL/GenBank/DDBJ databases">
        <title>Genome sequence of Clostridiales bacterium MT110.</title>
        <authorList>
            <person name="Cao J."/>
        </authorList>
    </citation>
    <scope>NUCLEOTIDE SEQUENCE</scope>
    <source>
        <strain evidence="1">MT110</strain>
    </source>
</reference>
<organism evidence="1 2">
    <name type="scientific">Anoxybacterium hadale</name>
    <dbReference type="NCBI Taxonomy" id="3408580"/>
    <lineage>
        <taxon>Bacteria</taxon>
        <taxon>Bacillati</taxon>
        <taxon>Bacillota</taxon>
        <taxon>Clostridia</taxon>
        <taxon>Peptostreptococcales</taxon>
        <taxon>Anaerovoracaceae</taxon>
        <taxon>Anoxybacterium</taxon>
    </lineage>
</organism>
<name>A0ACD1A6B0_9FIRM</name>
<evidence type="ECO:0000313" key="1">
    <source>
        <dbReference type="EMBL" id="QOX61918.1"/>
    </source>
</evidence>
<sequence>MENSIFFGYEAMREKAGERYIDEFLHQASMKLQCGRDSEKDFCIVAYMKQLIGELQGISCGKCTLCRLSLNQLKLIFDDAVSGEGKSDDISMIRLLCEALEYGTDCEFGKKAAAFIECTANENLTEIEEHIVQRTCRAMVCGGGITYHILGVACRGCGACLDACTEQAINGKPGYIHMIDNDACIKCGTCLEVCPNHAIESAGAVKPKCPDRLTKVGHFRNRK</sequence>
<gene>
    <name evidence="1" type="ORF">FRZ06_00375</name>
</gene>
<dbReference type="EMBL" id="CP042469">
    <property type="protein sequence ID" value="QOX61918.1"/>
    <property type="molecule type" value="Genomic_DNA"/>
</dbReference>
<evidence type="ECO:0000313" key="2">
    <source>
        <dbReference type="Proteomes" id="UP000594014"/>
    </source>
</evidence>
<proteinExistence type="predicted"/>